<evidence type="ECO:0000313" key="1">
    <source>
        <dbReference type="EMBL" id="EFO25242.1"/>
    </source>
</evidence>
<dbReference type="AlphaFoldDB" id="A0A1S0U535"/>
<dbReference type="GeneID" id="9940632"/>
<dbReference type="EMBL" id="JH712084">
    <property type="protein sequence ID" value="EFO25242.1"/>
    <property type="molecule type" value="Genomic_DNA"/>
</dbReference>
<protein>
    <submittedName>
        <fullName evidence="1">Uncharacterized protein</fullName>
    </submittedName>
</protein>
<gene>
    <name evidence="1" type="ORF">LOAG_03242</name>
</gene>
<organism evidence="1">
    <name type="scientific">Loa loa</name>
    <name type="common">Eye worm</name>
    <name type="synonym">Filaria loa</name>
    <dbReference type="NCBI Taxonomy" id="7209"/>
    <lineage>
        <taxon>Eukaryota</taxon>
        <taxon>Metazoa</taxon>
        <taxon>Ecdysozoa</taxon>
        <taxon>Nematoda</taxon>
        <taxon>Chromadorea</taxon>
        <taxon>Rhabditida</taxon>
        <taxon>Spirurina</taxon>
        <taxon>Spiruromorpha</taxon>
        <taxon>Filarioidea</taxon>
        <taxon>Onchocercidae</taxon>
        <taxon>Loa</taxon>
    </lineage>
</organism>
<sequence>MLDENPETTNIRVTMTLIPQLSGGNYQPVQRIGWKKTETVRRRSIRIQSRVDNRSFTLSIFRQFSSFRFSFICSSFRSSLNGRHWNNSAQQRSIYSSLFGDCCRHSCNRHYCCICMDICIHRVTLHATVISEESP</sequence>
<dbReference type="RefSeq" id="XP_003138827.1">
    <property type="nucleotide sequence ID" value="XM_003138779.1"/>
</dbReference>
<reference evidence="1" key="1">
    <citation type="submission" date="2012-04" db="EMBL/GenBank/DDBJ databases">
        <title>The Genome Sequence of Loa loa.</title>
        <authorList>
            <consortium name="The Broad Institute Genome Sequencing Platform"/>
            <consortium name="Broad Institute Genome Sequencing Center for Infectious Disease"/>
            <person name="Nutman T.B."/>
            <person name="Fink D.L."/>
            <person name="Russ C."/>
            <person name="Young S."/>
            <person name="Zeng Q."/>
            <person name="Gargeya S."/>
            <person name="Alvarado L."/>
            <person name="Berlin A."/>
            <person name="Chapman S.B."/>
            <person name="Chen Z."/>
            <person name="Freedman E."/>
            <person name="Gellesch M."/>
            <person name="Goldberg J."/>
            <person name="Griggs A."/>
            <person name="Gujja S."/>
            <person name="Heilman E.R."/>
            <person name="Heiman D."/>
            <person name="Howarth C."/>
            <person name="Mehta T."/>
            <person name="Neiman D."/>
            <person name="Pearson M."/>
            <person name="Roberts A."/>
            <person name="Saif S."/>
            <person name="Shea T."/>
            <person name="Shenoy N."/>
            <person name="Sisk P."/>
            <person name="Stolte C."/>
            <person name="Sykes S."/>
            <person name="White J."/>
            <person name="Yandava C."/>
            <person name="Haas B."/>
            <person name="Henn M.R."/>
            <person name="Nusbaum C."/>
            <person name="Birren B."/>
        </authorList>
    </citation>
    <scope>NUCLEOTIDE SEQUENCE [LARGE SCALE GENOMIC DNA]</scope>
</reference>
<dbReference type="KEGG" id="loa:LOAG_03242"/>
<dbReference type="CTD" id="9940632"/>
<name>A0A1S0U535_LOALO</name>
<proteinExistence type="predicted"/>
<dbReference type="InParanoid" id="A0A1S0U535"/>
<accession>A0A1S0U535</accession>